<dbReference type="Pfam" id="PF03167">
    <property type="entry name" value="UDG"/>
    <property type="match status" value="1"/>
</dbReference>
<proteinExistence type="predicted"/>
<evidence type="ECO:0000259" key="1">
    <source>
        <dbReference type="Pfam" id="PF03167"/>
    </source>
</evidence>
<dbReference type="Gene3D" id="3.40.470.10">
    <property type="entry name" value="Uracil-DNA glycosylase-like domain"/>
    <property type="match status" value="1"/>
</dbReference>
<dbReference type="EMBL" id="UOET01000270">
    <property type="protein sequence ID" value="VAW28661.1"/>
    <property type="molecule type" value="Genomic_DNA"/>
</dbReference>
<sequence>MTFAEKTLMFYRQLAPDKKMPDGVEILNPYSRPETMAACEAFYTKFYNDHKNRRIIFGINPGRFGAGVTGIPFTDPIRLEKACGIPNNFDKKAELSSQFIYLLIENMGGVSPFYQHYFIGAISPLGFVKNGKNFNYYDDRLLERSLKSFIIKNMVRQVALGINTDKCFCLGNGKNYIYLQRLNDELKIFNEIIPLPHPRWVMQYRRKQLQNFLGEISRRLSI</sequence>
<name>A0A3B0UCH1_9ZZZZ</name>
<feature type="domain" description="Uracil-DNA glycosylase-like" evidence="1">
    <location>
        <begin position="45"/>
        <end position="216"/>
    </location>
</feature>
<organism evidence="2">
    <name type="scientific">hydrothermal vent metagenome</name>
    <dbReference type="NCBI Taxonomy" id="652676"/>
    <lineage>
        <taxon>unclassified sequences</taxon>
        <taxon>metagenomes</taxon>
        <taxon>ecological metagenomes</taxon>
    </lineage>
</organism>
<dbReference type="InterPro" id="IPR036895">
    <property type="entry name" value="Uracil-DNA_glycosylase-like_sf"/>
</dbReference>
<reference evidence="2" key="1">
    <citation type="submission" date="2018-06" db="EMBL/GenBank/DDBJ databases">
        <authorList>
            <person name="Zhirakovskaya E."/>
        </authorList>
    </citation>
    <scope>NUCLEOTIDE SEQUENCE</scope>
</reference>
<gene>
    <name evidence="2" type="ORF">MNBD_BACTEROID07-610</name>
</gene>
<dbReference type="AlphaFoldDB" id="A0A3B0UCH1"/>
<dbReference type="InterPro" id="IPR032579">
    <property type="entry name" value="Phe_SMUG2-like"/>
</dbReference>
<dbReference type="InterPro" id="IPR005122">
    <property type="entry name" value="Uracil-DNA_glycosylase-like"/>
</dbReference>
<dbReference type="CDD" id="cd19375">
    <property type="entry name" value="UDG-F3-like_SMUG2"/>
    <property type="match status" value="1"/>
</dbReference>
<protein>
    <recommendedName>
        <fullName evidence="1">Uracil-DNA glycosylase-like domain-containing protein</fullName>
    </recommendedName>
</protein>
<evidence type="ECO:0000313" key="2">
    <source>
        <dbReference type="EMBL" id="VAW28661.1"/>
    </source>
</evidence>
<dbReference type="SUPFAM" id="SSF52141">
    <property type="entry name" value="Uracil-DNA glycosylase-like"/>
    <property type="match status" value="1"/>
</dbReference>
<accession>A0A3B0UCH1</accession>